<proteinExistence type="predicted"/>
<evidence type="ECO:0000313" key="1">
    <source>
        <dbReference type="EMBL" id="CEK77905.1"/>
    </source>
</evidence>
<dbReference type="EMBL" id="HACG01031040">
    <property type="protein sequence ID" value="CEK77905.1"/>
    <property type="molecule type" value="Transcribed_RNA"/>
</dbReference>
<gene>
    <name evidence="1" type="primary">ORF107271</name>
</gene>
<sequence>MQKAAITEESFIRDLPYSVHGVLASKLDYDHLWERLASVIPTKPDNIFNVSDKNFEPKYCMADMAVLNASASSTKALLKNWGIQNCRVKHLVKAVSSTSRCSSSVHTTGYSTHGTQGYTQFQF</sequence>
<organism evidence="1">
    <name type="scientific">Arion vulgaris</name>
    <dbReference type="NCBI Taxonomy" id="1028688"/>
    <lineage>
        <taxon>Eukaryota</taxon>
        <taxon>Metazoa</taxon>
        <taxon>Spiralia</taxon>
        <taxon>Lophotrochozoa</taxon>
        <taxon>Mollusca</taxon>
        <taxon>Gastropoda</taxon>
        <taxon>Heterobranchia</taxon>
        <taxon>Euthyneura</taxon>
        <taxon>Panpulmonata</taxon>
        <taxon>Eupulmonata</taxon>
        <taxon>Stylommatophora</taxon>
        <taxon>Helicina</taxon>
        <taxon>Arionoidea</taxon>
        <taxon>Arionidae</taxon>
        <taxon>Arion</taxon>
    </lineage>
</organism>
<dbReference type="InterPro" id="IPR011029">
    <property type="entry name" value="DEATH-like_dom_sf"/>
</dbReference>
<dbReference type="SUPFAM" id="SSF47986">
    <property type="entry name" value="DEATH domain"/>
    <property type="match status" value="1"/>
</dbReference>
<accession>A0A0B7AD67</accession>
<name>A0A0B7AD67_9EUPU</name>
<protein>
    <submittedName>
        <fullName evidence="1">Uncharacterized protein</fullName>
    </submittedName>
</protein>
<reference evidence="1" key="1">
    <citation type="submission" date="2014-12" db="EMBL/GenBank/DDBJ databases">
        <title>Insight into the proteome of Arion vulgaris.</title>
        <authorList>
            <person name="Aradska J."/>
            <person name="Bulat T."/>
            <person name="Smidak R."/>
            <person name="Sarate P."/>
            <person name="Gangsoo J."/>
            <person name="Sialana F."/>
            <person name="Bilban M."/>
            <person name="Lubec G."/>
        </authorList>
    </citation>
    <scope>NUCLEOTIDE SEQUENCE</scope>
    <source>
        <tissue evidence="1">Skin</tissue>
    </source>
</reference>
<dbReference type="Gene3D" id="1.10.533.10">
    <property type="entry name" value="Death Domain, Fas"/>
    <property type="match status" value="1"/>
</dbReference>
<dbReference type="AlphaFoldDB" id="A0A0B7AD67"/>